<dbReference type="OrthoDB" id="9815750at2"/>
<keyword evidence="9" id="KW-0812">Transmembrane</keyword>
<dbReference type="Gene3D" id="3.30.450.20">
    <property type="entry name" value="PAS domain"/>
    <property type="match status" value="1"/>
</dbReference>
<dbReference type="SUPFAM" id="SSF47384">
    <property type="entry name" value="Homodimeric domain of signal transducing histidine kinase"/>
    <property type="match status" value="1"/>
</dbReference>
<reference evidence="13 14" key="1">
    <citation type="journal article" date="2016" name="Genome Announc.">
        <title>First Complete Genome Sequence of a Subdivision 6 Acidobacterium Strain.</title>
        <authorList>
            <person name="Huang S."/>
            <person name="Vieira S."/>
            <person name="Bunk B."/>
            <person name="Riedel T."/>
            <person name="Sproer C."/>
            <person name="Overmann J."/>
        </authorList>
    </citation>
    <scope>NUCLEOTIDE SEQUENCE [LARGE SCALE GENOMIC DNA]</scope>
    <source>
        <strain evidence="14">DSM 100886 HEG_-6_39</strain>
    </source>
</reference>
<keyword evidence="14" id="KW-1185">Reference proteome</keyword>
<dbReference type="InterPro" id="IPR003661">
    <property type="entry name" value="HisK_dim/P_dom"/>
</dbReference>
<keyword evidence="9" id="KW-0472">Membrane</keyword>
<dbReference type="EC" id="2.7.13.3" evidence="2"/>
<dbReference type="NCBIfam" id="TIGR00229">
    <property type="entry name" value="sensory_box"/>
    <property type="match status" value="1"/>
</dbReference>
<dbReference type="Proteomes" id="UP000076079">
    <property type="component" value="Chromosome"/>
</dbReference>
<organism evidence="13 14">
    <name type="scientific">Luteitalea pratensis</name>
    <dbReference type="NCBI Taxonomy" id="1855912"/>
    <lineage>
        <taxon>Bacteria</taxon>
        <taxon>Pseudomonadati</taxon>
        <taxon>Acidobacteriota</taxon>
        <taxon>Vicinamibacteria</taxon>
        <taxon>Vicinamibacterales</taxon>
        <taxon>Vicinamibacteraceae</taxon>
        <taxon>Luteitalea</taxon>
    </lineage>
</organism>
<evidence type="ECO:0000256" key="4">
    <source>
        <dbReference type="ARBA" id="ARBA00022679"/>
    </source>
</evidence>
<evidence type="ECO:0000313" key="14">
    <source>
        <dbReference type="Proteomes" id="UP000076079"/>
    </source>
</evidence>
<dbReference type="Pfam" id="PF00512">
    <property type="entry name" value="HisKA"/>
    <property type="match status" value="1"/>
</dbReference>
<feature type="domain" description="Histidine kinase" evidence="10">
    <location>
        <begin position="258"/>
        <end position="464"/>
    </location>
</feature>
<dbReference type="PROSITE" id="PS50112">
    <property type="entry name" value="PAS"/>
    <property type="match status" value="1"/>
</dbReference>
<proteinExistence type="predicted"/>
<dbReference type="PROSITE" id="PS50109">
    <property type="entry name" value="HIS_KIN"/>
    <property type="match status" value="1"/>
</dbReference>
<evidence type="ECO:0000313" key="13">
    <source>
        <dbReference type="EMBL" id="AMY08091.1"/>
    </source>
</evidence>
<evidence type="ECO:0000259" key="10">
    <source>
        <dbReference type="PROSITE" id="PS50109"/>
    </source>
</evidence>
<dbReference type="PRINTS" id="PR00344">
    <property type="entry name" value="BCTRLSENSOR"/>
</dbReference>
<feature type="domain" description="PAS" evidence="11">
    <location>
        <begin position="121"/>
        <end position="175"/>
    </location>
</feature>
<dbReference type="InterPro" id="IPR000014">
    <property type="entry name" value="PAS"/>
</dbReference>
<dbReference type="CDD" id="cd00082">
    <property type="entry name" value="HisKA"/>
    <property type="match status" value="1"/>
</dbReference>
<dbReference type="InterPro" id="IPR035965">
    <property type="entry name" value="PAS-like_dom_sf"/>
</dbReference>
<dbReference type="SUPFAM" id="SSF55874">
    <property type="entry name" value="ATPase domain of HSP90 chaperone/DNA topoisomerase II/histidine kinase"/>
    <property type="match status" value="1"/>
</dbReference>
<reference evidence="14" key="2">
    <citation type="submission" date="2016-04" db="EMBL/GenBank/DDBJ databases">
        <title>First Complete Genome Sequence of a Subdivision 6 Acidobacterium.</title>
        <authorList>
            <person name="Huang S."/>
            <person name="Vieira S."/>
            <person name="Bunk B."/>
            <person name="Riedel T."/>
            <person name="Sproeer C."/>
            <person name="Overmann J."/>
        </authorList>
    </citation>
    <scope>NUCLEOTIDE SEQUENCE [LARGE SCALE GENOMIC DNA]</scope>
    <source>
        <strain evidence="14">DSM 100886 HEG_-6_39</strain>
    </source>
</reference>
<evidence type="ECO:0000256" key="9">
    <source>
        <dbReference type="SAM" id="Phobius"/>
    </source>
</evidence>
<dbReference type="SUPFAM" id="SSF55785">
    <property type="entry name" value="PYP-like sensor domain (PAS domain)"/>
    <property type="match status" value="1"/>
</dbReference>
<evidence type="ECO:0000256" key="5">
    <source>
        <dbReference type="ARBA" id="ARBA00022741"/>
    </source>
</evidence>
<dbReference type="AlphaFoldDB" id="A0A143PHU5"/>
<evidence type="ECO:0000259" key="11">
    <source>
        <dbReference type="PROSITE" id="PS50112"/>
    </source>
</evidence>
<gene>
    <name evidence="13" type="primary">zraS_3</name>
    <name evidence="13" type="ORF">LuPra_01279</name>
</gene>
<dbReference type="PROSITE" id="PS50113">
    <property type="entry name" value="PAC"/>
    <property type="match status" value="1"/>
</dbReference>
<evidence type="ECO:0000256" key="6">
    <source>
        <dbReference type="ARBA" id="ARBA00022777"/>
    </source>
</evidence>
<dbReference type="InterPro" id="IPR005467">
    <property type="entry name" value="His_kinase_dom"/>
</dbReference>
<feature type="transmembrane region" description="Helical" evidence="9">
    <location>
        <begin position="62"/>
        <end position="79"/>
    </location>
</feature>
<evidence type="ECO:0000259" key="12">
    <source>
        <dbReference type="PROSITE" id="PS50113"/>
    </source>
</evidence>
<dbReference type="SMART" id="SM00388">
    <property type="entry name" value="HisKA"/>
    <property type="match status" value="1"/>
</dbReference>
<dbReference type="KEGG" id="abac:LuPra_01279"/>
<feature type="domain" description="PAC" evidence="12">
    <location>
        <begin position="193"/>
        <end position="245"/>
    </location>
</feature>
<dbReference type="EMBL" id="CP015136">
    <property type="protein sequence ID" value="AMY08091.1"/>
    <property type="molecule type" value="Genomic_DNA"/>
</dbReference>
<sequence>MFTPIGRLAFSRPRTLPVLGLVLTAAIFAADLGAPIGSAIGMLYVGVVLLGLWSPQPAFPLVAAYVATVLVLADLYAGWNGQLTLGVIVNYPLMILVFLISAIVVRRFVALEGRAAAHFEQLGDFKRALDASAIVATTDVKGRITYVNDKFLEISGYSREELLGQDHRIINSAYHSPEFIRDLWRTIANGHVWHGEIRNRAKAGHFYWVDTTIVPFVTEEGKPYQYIAIRADVTARKTAEDSLTHQAALARVGQMAAVLAHEVRNPLAGIRGAMQVLLGRRKADDPERAVMQEILARTESLNELIDDLLLFARPRPPRPAEVELTPLLHDVFATVLQDPAGKGVEFEAVGAPLTVLADADLTRATILNLVLNAAQALAGHGRITVFSTPASGGMIEVQVRDTGPGIPLEIREQVFEPFFTTKSRGGGLGLPIAQRTVELHGGSLSVHCPPEGGTVFTLTLPRATGSG</sequence>
<dbReference type="InterPro" id="IPR003594">
    <property type="entry name" value="HATPase_dom"/>
</dbReference>
<dbReference type="InterPro" id="IPR013655">
    <property type="entry name" value="PAS_fold_3"/>
</dbReference>
<accession>A0A143PHU5</accession>
<keyword evidence="8" id="KW-0902">Two-component regulatory system</keyword>
<evidence type="ECO:0000256" key="7">
    <source>
        <dbReference type="ARBA" id="ARBA00022840"/>
    </source>
</evidence>
<evidence type="ECO:0000256" key="8">
    <source>
        <dbReference type="ARBA" id="ARBA00023012"/>
    </source>
</evidence>
<dbReference type="InterPro" id="IPR036097">
    <property type="entry name" value="HisK_dim/P_sf"/>
</dbReference>
<keyword evidence="9" id="KW-1133">Transmembrane helix</keyword>
<dbReference type="Gene3D" id="1.10.287.130">
    <property type="match status" value="1"/>
</dbReference>
<keyword evidence="5" id="KW-0547">Nucleotide-binding</keyword>
<dbReference type="Gene3D" id="3.30.565.10">
    <property type="entry name" value="Histidine kinase-like ATPase, C-terminal domain"/>
    <property type="match status" value="1"/>
</dbReference>
<dbReference type="InterPro" id="IPR004358">
    <property type="entry name" value="Sig_transdc_His_kin-like_C"/>
</dbReference>
<keyword evidence="7" id="KW-0067">ATP-binding</keyword>
<evidence type="ECO:0000256" key="3">
    <source>
        <dbReference type="ARBA" id="ARBA00022553"/>
    </source>
</evidence>
<feature type="transmembrane region" description="Helical" evidence="9">
    <location>
        <begin position="85"/>
        <end position="105"/>
    </location>
</feature>
<protein>
    <recommendedName>
        <fullName evidence="2">histidine kinase</fullName>
        <ecNumber evidence="2">2.7.13.3</ecNumber>
    </recommendedName>
</protein>
<keyword evidence="3" id="KW-0597">Phosphoprotein</keyword>
<dbReference type="STRING" id="1855912.LuPra_01279"/>
<dbReference type="PANTHER" id="PTHR43065">
    <property type="entry name" value="SENSOR HISTIDINE KINASE"/>
    <property type="match status" value="1"/>
</dbReference>
<dbReference type="InterPro" id="IPR001610">
    <property type="entry name" value="PAC"/>
</dbReference>
<dbReference type="PANTHER" id="PTHR43065:SF10">
    <property type="entry name" value="PEROXIDE STRESS-ACTIVATED HISTIDINE KINASE MAK3"/>
    <property type="match status" value="1"/>
</dbReference>
<dbReference type="Pfam" id="PF02518">
    <property type="entry name" value="HATPase_c"/>
    <property type="match status" value="1"/>
</dbReference>
<keyword evidence="6" id="KW-0418">Kinase</keyword>
<dbReference type="SMART" id="SM00387">
    <property type="entry name" value="HATPase_c"/>
    <property type="match status" value="1"/>
</dbReference>
<name>A0A143PHU5_LUTPR</name>
<dbReference type="Pfam" id="PF08447">
    <property type="entry name" value="PAS_3"/>
    <property type="match status" value="1"/>
</dbReference>
<dbReference type="SMART" id="SM00091">
    <property type="entry name" value="PAS"/>
    <property type="match status" value="1"/>
</dbReference>
<dbReference type="SMART" id="SM00086">
    <property type="entry name" value="PAC"/>
    <property type="match status" value="1"/>
</dbReference>
<keyword evidence="4 13" id="KW-0808">Transferase</keyword>
<dbReference type="CDD" id="cd00130">
    <property type="entry name" value="PAS"/>
    <property type="match status" value="1"/>
</dbReference>
<dbReference type="PATRIC" id="fig|1813736.3.peg.1326"/>
<dbReference type="InterPro" id="IPR036890">
    <property type="entry name" value="HATPase_C_sf"/>
</dbReference>
<dbReference type="RefSeq" id="WP_110169956.1">
    <property type="nucleotide sequence ID" value="NZ_CP015136.1"/>
</dbReference>
<comment type="catalytic activity">
    <reaction evidence="1">
        <text>ATP + protein L-histidine = ADP + protein N-phospho-L-histidine.</text>
        <dbReference type="EC" id="2.7.13.3"/>
    </reaction>
</comment>
<evidence type="ECO:0000256" key="1">
    <source>
        <dbReference type="ARBA" id="ARBA00000085"/>
    </source>
</evidence>
<dbReference type="GO" id="GO:0000155">
    <property type="term" value="F:phosphorelay sensor kinase activity"/>
    <property type="evidence" value="ECO:0007669"/>
    <property type="project" value="InterPro"/>
</dbReference>
<evidence type="ECO:0000256" key="2">
    <source>
        <dbReference type="ARBA" id="ARBA00012438"/>
    </source>
</evidence>
<dbReference type="InterPro" id="IPR000700">
    <property type="entry name" value="PAS-assoc_C"/>
</dbReference>
<dbReference type="GO" id="GO:0005524">
    <property type="term" value="F:ATP binding"/>
    <property type="evidence" value="ECO:0007669"/>
    <property type="project" value="UniProtKB-KW"/>
</dbReference>